<dbReference type="GO" id="GO:0016405">
    <property type="term" value="F:CoA-ligase activity"/>
    <property type="evidence" value="ECO:0007669"/>
    <property type="project" value="TreeGrafter"/>
</dbReference>
<dbReference type="Gene3D" id="3.40.50.12780">
    <property type="entry name" value="N-terminal domain of ligase-like"/>
    <property type="match status" value="1"/>
</dbReference>
<feature type="non-terminal residue" evidence="2">
    <location>
        <position position="305"/>
    </location>
</feature>
<reference evidence="2" key="1">
    <citation type="submission" date="2022-07" db="EMBL/GenBank/DDBJ databases">
        <title>Phylogenomic reconstructions and comparative analyses of Kickxellomycotina fungi.</title>
        <authorList>
            <person name="Reynolds N.K."/>
            <person name="Stajich J.E."/>
            <person name="Barry K."/>
            <person name="Grigoriev I.V."/>
            <person name="Crous P."/>
            <person name="Smith M.E."/>
        </authorList>
    </citation>
    <scope>NUCLEOTIDE SEQUENCE</scope>
    <source>
        <strain evidence="2">NRRL 1566</strain>
    </source>
</reference>
<evidence type="ECO:0000313" key="2">
    <source>
        <dbReference type="EMBL" id="KAJ2841528.1"/>
    </source>
</evidence>
<keyword evidence="3" id="KW-1185">Reference proteome</keyword>
<evidence type="ECO:0000259" key="1">
    <source>
        <dbReference type="Pfam" id="PF00501"/>
    </source>
</evidence>
<dbReference type="PANTHER" id="PTHR24096">
    <property type="entry name" value="LONG-CHAIN-FATTY-ACID--COA LIGASE"/>
    <property type="match status" value="1"/>
</dbReference>
<dbReference type="EMBL" id="JANBUW010002143">
    <property type="protein sequence ID" value="KAJ2841528.1"/>
    <property type="molecule type" value="Genomic_DNA"/>
</dbReference>
<sequence>MAYLSQLQTAIEEMDVKVFVFDPVLQRDSCVDNVPAFSQLLVDDPSFSPVRITSIDDAMSKPAYLAYASGMQQTLRPLMFSHFGLLSSYGIGCATADSLSKTAVSAVPFANSYGIANIAHLPLLSGSCVVQASNSNGVSCLELLEEWNAGVFLATYSVLAEIVSEAKRSSDGTIVVGKRRFDISRLQVIFMHELRRGAYAFKEKVAALFNVRIVELYGYMETGLIAGIITEHPRIDGSVGLLCPNVKARIMLDGNELDDGQYGEILVSTPRVAAAADEGSPDSSYFHTGDFGTVTRDGVVIIKSR</sequence>
<dbReference type="OrthoDB" id="10253115at2759"/>
<name>A0A9W8LUL2_9FUNG</name>
<proteinExistence type="predicted"/>
<dbReference type="AlphaFoldDB" id="A0A9W8LUL2"/>
<evidence type="ECO:0000313" key="3">
    <source>
        <dbReference type="Proteomes" id="UP001139887"/>
    </source>
</evidence>
<dbReference type="InterPro" id="IPR000873">
    <property type="entry name" value="AMP-dep_synth/lig_dom"/>
</dbReference>
<feature type="domain" description="AMP-dependent synthetase/ligase" evidence="1">
    <location>
        <begin position="55"/>
        <end position="273"/>
    </location>
</feature>
<dbReference type="Proteomes" id="UP001139887">
    <property type="component" value="Unassembled WGS sequence"/>
</dbReference>
<dbReference type="Pfam" id="PF00501">
    <property type="entry name" value="AMP-binding"/>
    <property type="match status" value="1"/>
</dbReference>
<organism evidence="2 3">
    <name type="scientific">Coemansia brasiliensis</name>
    <dbReference type="NCBI Taxonomy" id="2650707"/>
    <lineage>
        <taxon>Eukaryota</taxon>
        <taxon>Fungi</taxon>
        <taxon>Fungi incertae sedis</taxon>
        <taxon>Zoopagomycota</taxon>
        <taxon>Kickxellomycotina</taxon>
        <taxon>Kickxellomycetes</taxon>
        <taxon>Kickxellales</taxon>
        <taxon>Kickxellaceae</taxon>
        <taxon>Coemansia</taxon>
    </lineage>
</organism>
<accession>A0A9W8LUL2</accession>
<gene>
    <name evidence="2" type="ORF">IWW36_006232</name>
</gene>
<dbReference type="SUPFAM" id="SSF56801">
    <property type="entry name" value="Acetyl-CoA synthetase-like"/>
    <property type="match status" value="1"/>
</dbReference>
<comment type="caution">
    <text evidence="2">The sequence shown here is derived from an EMBL/GenBank/DDBJ whole genome shotgun (WGS) entry which is preliminary data.</text>
</comment>
<protein>
    <recommendedName>
        <fullName evidence="1">AMP-dependent synthetase/ligase domain-containing protein</fullName>
    </recommendedName>
</protein>
<dbReference type="InterPro" id="IPR042099">
    <property type="entry name" value="ANL_N_sf"/>
</dbReference>